<dbReference type="Gramene" id="ERN20586">
    <property type="protein sequence ID" value="ERN20586"/>
    <property type="gene ID" value="AMTR_s00070p00074560"/>
</dbReference>
<keyword evidence="2" id="KW-1185">Reference proteome</keyword>
<dbReference type="AlphaFoldDB" id="U5D4S5"/>
<proteinExistence type="predicted"/>
<dbReference type="EMBL" id="KI392058">
    <property type="protein sequence ID" value="ERN20586.1"/>
    <property type="molecule type" value="Genomic_DNA"/>
</dbReference>
<dbReference type="HOGENOM" id="CLU_2967870_0_0_1"/>
<sequence>MRKNVLWASYLLIFLENNGNMSEAHRVTAHSSYYTLSRHVVLPSWLGAGDSAEFQVDLP</sequence>
<evidence type="ECO:0000313" key="2">
    <source>
        <dbReference type="Proteomes" id="UP000017836"/>
    </source>
</evidence>
<gene>
    <name evidence="1" type="ORF">AMTR_s00070p00074560</name>
</gene>
<accession>U5D4S5</accession>
<feature type="non-terminal residue" evidence="1">
    <location>
        <position position="59"/>
    </location>
</feature>
<name>U5D4S5_AMBTC</name>
<organism evidence="1 2">
    <name type="scientific">Amborella trichopoda</name>
    <dbReference type="NCBI Taxonomy" id="13333"/>
    <lineage>
        <taxon>Eukaryota</taxon>
        <taxon>Viridiplantae</taxon>
        <taxon>Streptophyta</taxon>
        <taxon>Embryophyta</taxon>
        <taxon>Tracheophyta</taxon>
        <taxon>Spermatophyta</taxon>
        <taxon>Magnoliopsida</taxon>
        <taxon>Amborellales</taxon>
        <taxon>Amborellaceae</taxon>
        <taxon>Amborella</taxon>
    </lineage>
</organism>
<reference evidence="2" key="1">
    <citation type="journal article" date="2013" name="Science">
        <title>The Amborella genome and the evolution of flowering plants.</title>
        <authorList>
            <consortium name="Amborella Genome Project"/>
        </authorList>
    </citation>
    <scope>NUCLEOTIDE SEQUENCE [LARGE SCALE GENOMIC DNA]</scope>
</reference>
<evidence type="ECO:0000313" key="1">
    <source>
        <dbReference type="EMBL" id="ERN20586.1"/>
    </source>
</evidence>
<protein>
    <submittedName>
        <fullName evidence="1">Uncharacterized protein</fullName>
    </submittedName>
</protein>
<dbReference type="Proteomes" id="UP000017836">
    <property type="component" value="Unassembled WGS sequence"/>
</dbReference>